<comment type="caution">
    <text evidence="1">The sequence shown here is derived from an EMBL/GenBank/DDBJ whole genome shotgun (WGS) entry which is preliminary data.</text>
</comment>
<dbReference type="EMBL" id="JARHUD010000001">
    <property type="protein sequence ID" value="MDF2094368.1"/>
    <property type="molecule type" value="Genomic_DNA"/>
</dbReference>
<dbReference type="Gene3D" id="3.90.550.10">
    <property type="entry name" value="Spore Coat Polysaccharide Biosynthesis Protein SpsA, Chain A"/>
    <property type="match status" value="1"/>
</dbReference>
<reference evidence="1 2" key="1">
    <citation type="submission" date="2023-03" db="EMBL/GenBank/DDBJ databases">
        <title>Fodinicurvata sp. CAU 1616 isolated from sea sendiment.</title>
        <authorList>
            <person name="Kim W."/>
        </authorList>
    </citation>
    <scope>NUCLEOTIDE SEQUENCE [LARGE SCALE GENOMIC DNA]</scope>
    <source>
        <strain evidence="1 2">CAU 1616</strain>
    </source>
</reference>
<organism evidence="1 2">
    <name type="scientific">Aquibaculum arenosum</name>
    <dbReference type="NCBI Taxonomy" id="3032591"/>
    <lineage>
        <taxon>Bacteria</taxon>
        <taxon>Pseudomonadati</taxon>
        <taxon>Pseudomonadota</taxon>
        <taxon>Alphaproteobacteria</taxon>
        <taxon>Rhodospirillales</taxon>
        <taxon>Rhodovibrionaceae</taxon>
        <taxon>Aquibaculum</taxon>
    </lineage>
</organism>
<name>A0ABT5YHT0_9PROT</name>
<gene>
    <name evidence="1" type="ORF">P2G67_00080</name>
</gene>
<keyword evidence="2" id="KW-1185">Reference proteome</keyword>
<sequence>MKPTVFIHTNDKQWLGAVVSEYSLKRNARHPDSFDVKAIHTDDHPFLAAKEGEVFLRDGFERKWTMDDLQSFTPLRFMPPELMGYEGRALVIDPDIFGVGDVGELLARDMQGKAIMCRPRSGFKGKSGCLASSVMLLDCAKLTHWRTAEQFDELFRFERDYMDWICLKLEDPESIGFFETVWNDFDRLADDTRLLHNTRRLTQPWKTGLPIDWTPAEKSYGIPLLGPVMRLRHKLFGAHGLLGKYIRHPDRNQERFFFSLVRECLDQGILSEEQLRQQMALNHLRHDAFELLDRTPKMAA</sequence>
<dbReference type="RefSeq" id="WP_275818813.1">
    <property type="nucleotide sequence ID" value="NZ_JARHUD010000001.1"/>
</dbReference>
<dbReference type="SUPFAM" id="SSF53448">
    <property type="entry name" value="Nucleotide-diphospho-sugar transferases"/>
    <property type="match status" value="1"/>
</dbReference>
<proteinExistence type="predicted"/>
<dbReference type="InterPro" id="IPR029044">
    <property type="entry name" value="Nucleotide-diphossugar_trans"/>
</dbReference>
<accession>A0ABT5YHT0</accession>
<dbReference type="Proteomes" id="UP001215503">
    <property type="component" value="Unassembled WGS sequence"/>
</dbReference>
<protein>
    <submittedName>
        <fullName evidence="1">Uncharacterized protein</fullName>
    </submittedName>
</protein>
<evidence type="ECO:0000313" key="1">
    <source>
        <dbReference type="EMBL" id="MDF2094368.1"/>
    </source>
</evidence>
<evidence type="ECO:0000313" key="2">
    <source>
        <dbReference type="Proteomes" id="UP001215503"/>
    </source>
</evidence>